<feature type="domain" description="Heparan-alpha-glucosaminide N-acetyltransferase catalytic" evidence="4">
    <location>
        <begin position="51"/>
        <end position="243"/>
    </location>
</feature>
<feature type="transmembrane region" description="Helical" evidence="2">
    <location>
        <begin position="329"/>
        <end position="350"/>
    </location>
</feature>
<feature type="transmembrane region" description="Helical" evidence="2">
    <location>
        <begin position="151"/>
        <end position="167"/>
    </location>
</feature>
<keyword evidence="2" id="KW-0812">Transmembrane</keyword>
<accession>A0AA37UHG0</accession>
<dbReference type="Pfam" id="PF07786">
    <property type="entry name" value="HGSNAT_cat"/>
    <property type="match status" value="1"/>
</dbReference>
<comment type="caution">
    <text evidence="5">The sequence shown here is derived from an EMBL/GenBank/DDBJ whole genome shotgun (WGS) entry which is preliminary data.</text>
</comment>
<dbReference type="Proteomes" id="UP001157161">
    <property type="component" value="Unassembled WGS sequence"/>
</dbReference>
<feature type="transmembrane region" description="Helical" evidence="2">
    <location>
        <begin position="362"/>
        <end position="382"/>
    </location>
</feature>
<dbReference type="EMBL" id="BSUM01000001">
    <property type="protein sequence ID" value="GMA30798.1"/>
    <property type="molecule type" value="Genomic_DNA"/>
</dbReference>
<keyword evidence="2" id="KW-1133">Transmembrane helix</keyword>
<evidence type="ECO:0000313" key="6">
    <source>
        <dbReference type="Proteomes" id="UP001157161"/>
    </source>
</evidence>
<dbReference type="AlphaFoldDB" id="A0AA37UHG0"/>
<name>A0AA37UHG0_9MICO</name>
<proteinExistence type="predicted"/>
<protein>
    <recommendedName>
        <fullName evidence="7">DUF418 domain-containing protein</fullName>
    </recommendedName>
</protein>
<feature type="transmembrane region" description="Helical" evidence="2">
    <location>
        <begin position="212"/>
        <end position="236"/>
    </location>
</feature>
<feature type="transmembrane region" description="Helical" evidence="2">
    <location>
        <begin position="174"/>
        <end position="192"/>
    </location>
</feature>
<feature type="region of interest" description="Disordered" evidence="1">
    <location>
        <begin position="1"/>
        <end position="46"/>
    </location>
</feature>
<dbReference type="PANTHER" id="PTHR30590:SF3">
    <property type="entry name" value="HYPOTHETICAL MEMBRANE SPANNING PROTEIN"/>
    <property type="match status" value="1"/>
</dbReference>
<dbReference type="InterPro" id="IPR012429">
    <property type="entry name" value="HGSNAT_cat"/>
</dbReference>
<gene>
    <name evidence="5" type="ORF">GCM10025875_07900</name>
</gene>
<feature type="compositionally biased region" description="Pro residues" evidence="1">
    <location>
        <begin position="1"/>
        <end position="11"/>
    </location>
</feature>
<evidence type="ECO:0000256" key="2">
    <source>
        <dbReference type="SAM" id="Phobius"/>
    </source>
</evidence>
<organism evidence="5 6">
    <name type="scientific">Litorihabitans aurantiacus</name>
    <dbReference type="NCBI Taxonomy" id="1930061"/>
    <lineage>
        <taxon>Bacteria</taxon>
        <taxon>Bacillati</taxon>
        <taxon>Actinomycetota</taxon>
        <taxon>Actinomycetes</taxon>
        <taxon>Micrococcales</taxon>
        <taxon>Beutenbergiaceae</taxon>
        <taxon>Litorihabitans</taxon>
    </lineage>
</organism>
<evidence type="ECO:0000259" key="3">
    <source>
        <dbReference type="Pfam" id="PF04235"/>
    </source>
</evidence>
<evidence type="ECO:0000259" key="4">
    <source>
        <dbReference type="Pfam" id="PF07786"/>
    </source>
</evidence>
<feature type="domain" description="DUF418" evidence="3">
    <location>
        <begin position="297"/>
        <end position="392"/>
    </location>
</feature>
<evidence type="ECO:0000313" key="5">
    <source>
        <dbReference type="EMBL" id="GMA30798.1"/>
    </source>
</evidence>
<dbReference type="InterPro" id="IPR007349">
    <property type="entry name" value="DUF418"/>
</dbReference>
<feature type="transmembrane region" description="Helical" evidence="2">
    <location>
        <begin position="299"/>
        <end position="317"/>
    </location>
</feature>
<feature type="transmembrane region" description="Helical" evidence="2">
    <location>
        <begin position="248"/>
        <end position="269"/>
    </location>
</feature>
<sequence length="404" mass="41588">MSAPQFPPGTPLPATASVPGVAPAPTPGSAPGPAGSPATSALPGRVEPRRRLGGVDVARSIAVLGMLVAHLGTGHDARGGGWGEQWMWIFDGRSSALFATLAGVSLALLSRSTAREDRPGWRVLRARIAVRSLLLLGLGLVLQLLGTPVVVILTIYAVLFLLALPLLRLGNGWLLGLAALAITLGPVVVHGLRQSFTGGVQPTVIYLWEGPVVGELVLGYYPAIVWMAYVLVGIVVGRGALASRRYAAGLVGVGVVLAASAYGLGAALASGERSGPFDPLFWPDVLVSIEPHSDSGLEVTGNIGVALAVIGVCLLATSIRAGDLALAPLAALGSMSLTIYSIQLVVIAILGENAVYYPESNVPLVALAAASIAFAWAWRLTLGQGPLERLLKLTSVAATRGMTR</sequence>
<dbReference type="InterPro" id="IPR052529">
    <property type="entry name" value="Bact_Transport_Assoc"/>
</dbReference>
<feature type="compositionally biased region" description="Low complexity" evidence="1">
    <location>
        <begin position="31"/>
        <end position="41"/>
    </location>
</feature>
<dbReference type="PANTHER" id="PTHR30590">
    <property type="entry name" value="INNER MEMBRANE PROTEIN"/>
    <property type="match status" value="1"/>
</dbReference>
<keyword evidence="6" id="KW-1185">Reference proteome</keyword>
<reference evidence="5" key="2">
    <citation type="submission" date="2023-02" db="EMBL/GenBank/DDBJ databases">
        <authorList>
            <person name="Sun Q."/>
            <person name="Mori K."/>
        </authorList>
    </citation>
    <scope>NUCLEOTIDE SEQUENCE</scope>
    <source>
        <strain evidence="5">NBRC 112290</strain>
    </source>
</reference>
<evidence type="ECO:0008006" key="7">
    <source>
        <dbReference type="Google" id="ProtNLM"/>
    </source>
</evidence>
<reference evidence="5" key="1">
    <citation type="journal article" date="2014" name="Int. J. Syst. Evol. Microbiol.">
        <title>Complete genome sequence of Corynebacterium casei LMG S-19264T (=DSM 44701T), isolated from a smear-ripened cheese.</title>
        <authorList>
            <consortium name="US DOE Joint Genome Institute (JGI-PGF)"/>
            <person name="Walter F."/>
            <person name="Albersmeier A."/>
            <person name="Kalinowski J."/>
            <person name="Ruckert C."/>
        </authorList>
    </citation>
    <scope>NUCLEOTIDE SEQUENCE</scope>
    <source>
        <strain evidence="5">NBRC 112290</strain>
    </source>
</reference>
<dbReference type="Pfam" id="PF04235">
    <property type="entry name" value="DUF418"/>
    <property type="match status" value="1"/>
</dbReference>
<evidence type="ECO:0000256" key="1">
    <source>
        <dbReference type="SAM" id="MobiDB-lite"/>
    </source>
</evidence>
<dbReference type="RefSeq" id="WP_284249548.1">
    <property type="nucleotide sequence ID" value="NZ_BSUM01000001.1"/>
</dbReference>
<keyword evidence="2" id="KW-0472">Membrane</keyword>